<dbReference type="AlphaFoldDB" id="A0A087AR06"/>
<accession>A0A087AR06</accession>
<evidence type="ECO:0000313" key="5">
    <source>
        <dbReference type="Proteomes" id="UP000029046"/>
    </source>
</evidence>
<feature type="region of interest" description="Disordered" evidence="1">
    <location>
        <begin position="35"/>
        <end position="75"/>
    </location>
</feature>
<organism evidence="4 5">
    <name type="scientific">Bifidobacterium pullorum subsp. gallinarum</name>
    <dbReference type="NCBI Taxonomy" id="78344"/>
    <lineage>
        <taxon>Bacteria</taxon>
        <taxon>Bacillati</taxon>
        <taxon>Actinomycetota</taxon>
        <taxon>Actinomycetes</taxon>
        <taxon>Bifidobacteriales</taxon>
        <taxon>Bifidobacteriaceae</taxon>
        <taxon>Bifidobacterium</taxon>
    </lineage>
</organism>
<dbReference type="Pfam" id="PF00496">
    <property type="entry name" value="SBP_bac_5"/>
    <property type="match status" value="1"/>
</dbReference>
<evidence type="ECO:0000256" key="1">
    <source>
        <dbReference type="SAM" id="MobiDB-lite"/>
    </source>
</evidence>
<feature type="domain" description="Solute-binding protein family 5" evidence="3">
    <location>
        <begin position="124"/>
        <end position="501"/>
    </location>
</feature>
<name>A0A087AR06_9BIFI</name>
<dbReference type="Gene3D" id="3.10.105.10">
    <property type="entry name" value="Dipeptide-binding Protein, Domain 3"/>
    <property type="match status" value="1"/>
</dbReference>
<dbReference type="Proteomes" id="UP000029046">
    <property type="component" value="Unassembled WGS sequence"/>
</dbReference>
<comment type="caution">
    <text evidence="4">The sequence shown here is derived from an EMBL/GenBank/DDBJ whole genome shotgun (WGS) entry which is preliminary data.</text>
</comment>
<proteinExistence type="predicted"/>
<sequence length="588" mass="64510">MKTRKTMIAVTAAFAACILALSGCGGNNANTDDNGNGEAYVQPDDGVPSSYQGTLPTPVAGERNDNPTDRDDIQDGGELIQDISEIGPNWNANSTDGNTAYMAELWAWYQPHLWDYSVGGEATPNPDYLTNVEVTSEDPLVVTYDINEKATWNDGTPIDYTAFQSTWTCLNGKDDRYNPPQTMGYENIASVEKGESDKQVVVTFETPFYPYQYLFQQLVNPNSVDPDVFTQGWVNDPHTEWAAGPYTIESFDDTQVTFVPNENWWGNPAKLDRVVFRQMADSAAINAFQNGEIDAIGGRASGGGAASADRLKIVRGMEGVQLRIGYSMQTNVFTYNGTAGALKDIAVRKAISQGFDYDTWIKIAYQGVDWDPERPGSEILQPFQEGYENNLPEDVQKLDVEGAKKTLEDAGYTMGEEYYEKDGETLHITYTYFGDSATQTAMANAYQQMMKNIGVECEIINLDNSEFSKTVGDGSYEVLPMGWSASDPFGYSSSGFQLYGSDSSSNFTYVGSDEVDELWAVAGTLEDATEATAAANEAEKASLELYGTVPVSTPPIYMAVKEGLANYGPSGFMQITLHREDIGWEKEA</sequence>
<dbReference type="Gene3D" id="3.90.76.10">
    <property type="entry name" value="Dipeptide-binding Protein, Domain 1"/>
    <property type="match status" value="1"/>
</dbReference>
<feature type="chain" id="PRO_5039593849" evidence="2">
    <location>
        <begin position="30"/>
        <end position="588"/>
    </location>
</feature>
<dbReference type="GO" id="GO:1904680">
    <property type="term" value="F:peptide transmembrane transporter activity"/>
    <property type="evidence" value="ECO:0007669"/>
    <property type="project" value="TreeGrafter"/>
</dbReference>
<dbReference type="PANTHER" id="PTHR30290">
    <property type="entry name" value="PERIPLASMIC BINDING COMPONENT OF ABC TRANSPORTER"/>
    <property type="match status" value="1"/>
</dbReference>
<evidence type="ECO:0000259" key="3">
    <source>
        <dbReference type="Pfam" id="PF00496"/>
    </source>
</evidence>
<protein>
    <submittedName>
        <fullName evidence="4">ABC transporter substrate-binding protein</fullName>
    </submittedName>
</protein>
<dbReference type="PANTHER" id="PTHR30290:SF65">
    <property type="entry name" value="MONOACYL PHOSPHATIDYLINOSITOL TETRAMANNOSIDE-BINDING PROTEIN LPQW-RELATED"/>
    <property type="match status" value="1"/>
</dbReference>
<feature type="compositionally biased region" description="Basic and acidic residues" evidence="1">
    <location>
        <begin position="62"/>
        <end position="73"/>
    </location>
</feature>
<dbReference type="PROSITE" id="PS51257">
    <property type="entry name" value="PROKAR_LIPOPROTEIN"/>
    <property type="match status" value="1"/>
</dbReference>
<keyword evidence="5" id="KW-1185">Reference proteome</keyword>
<dbReference type="GO" id="GO:0015833">
    <property type="term" value="P:peptide transport"/>
    <property type="evidence" value="ECO:0007669"/>
    <property type="project" value="TreeGrafter"/>
</dbReference>
<evidence type="ECO:0000256" key="2">
    <source>
        <dbReference type="SAM" id="SignalP"/>
    </source>
</evidence>
<feature type="signal peptide" evidence="2">
    <location>
        <begin position="1"/>
        <end position="29"/>
    </location>
</feature>
<dbReference type="Gene3D" id="3.40.190.10">
    <property type="entry name" value="Periplasmic binding protein-like II"/>
    <property type="match status" value="1"/>
</dbReference>
<dbReference type="InterPro" id="IPR000914">
    <property type="entry name" value="SBP_5_dom"/>
</dbReference>
<evidence type="ECO:0000313" key="4">
    <source>
        <dbReference type="EMBL" id="KFI61206.1"/>
    </source>
</evidence>
<gene>
    <name evidence="4" type="ORF">BIGA_0638</name>
</gene>
<dbReference type="CDD" id="cd08501">
    <property type="entry name" value="PBP2_Lpqw"/>
    <property type="match status" value="1"/>
</dbReference>
<reference evidence="4 5" key="1">
    <citation type="submission" date="2014-03" db="EMBL/GenBank/DDBJ databases">
        <title>Genomics of Bifidobacteria.</title>
        <authorList>
            <person name="Ventura M."/>
            <person name="Milani C."/>
            <person name="Lugli G.A."/>
        </authorList>
    </citation>
    <scope>NUCLEOTIDE SEQUENCE [LARGE SCALE GENOMIC DNA]</scope>
    <source>
        <strain evidence="4 5">LMG 11586</strain>
    </source>
</reference>
<dbReference type="EMBL" id="JGYX01000002">
    <property type="protein sequence ID" value="KFI61206.1"/>
    <property type="molecule type" value="Genomic_DNA"/>
</dbReference>
<dbReference type="InterPro" id="IPR039424">
    <property type="entry name" value="SBP_5"/>
</dbReference>
<dbReference type="eggNOG" id="COG0747">
    <property type="taxonomic scope" value="Bacteria"/>
</dbReference>
<keyword evidence="2" id="KW-0732">Signal</keyword>
<dbReference type="SUPFAM" id="SSF53850">
    <property type="entry name" value="Periplasmic binding protein-like II"/>
    <property type="match status" value="1"/>
</dbReference>